<evidence type="ECO:0000313" key="3">
    <source>
        <dbReference type="EMBL" id="MFC5947963.1"/>
    </source>
</evidence>
<dbReference type="Proteomes" id="UP001596119">
    <property type="component" value="Unassembled WGS sequence"/>
</dbReference>
<feature type="compositionally biased region" description="Low complexity" evidence="1">
    <location>
        <begin position="682"/>
        <end position="700"/>
    </location>
</feature>
<feature type="region of interest" description="Disordered" evidence="1">
    <location>
        <begin position="173"/>
        <end position="715"/>
    </location>
</feature>
<evidence type="ECO:0000256" key="2">
    <source>
        <dbReference type="SAM" id="SignalP"/>
    </source>
</evidence>
<comment type="caution">
    <text evidence="3">The sequence shown here is derived from an EMBL/GenBank/DDBJ whole genome shotgun (WGS) entry which is preliminary data.</text>
</comment>
<name>A0ABW1I2X0_9PSEU</name>
<protein>
    <submittedName>
        <fullName evidence="3">Uncharacterized protein</fullName>
    </submittedName>
</protein>
<feature type="chain" id="PRO_5045378395" evidence="2">
    <location>
        <begin position="26"/>
        <end position="945"/>
    </location>
</feature>
<keyword evidence="2" id="KW-0732">Signal</keyword>
<dbReference type="RefSeq" id="WP_379565023.1">
    <property type="nucleotide sequence ID" value="NZ_JBHSQK010000011.1"/>
</dbReference>
<feature type="compositionally biased region" description="Low complexity" evidence="1">
    <location>
        <begin position="282"/>
        <end position="298"/>
    </location>
</feature>
<keyword evidence="4" id="KW-1185">Reference proteome</keyword>
<feature type="compositionally biased region" description="Basic and acidic residues" evidence="1">
    <location>
        <begin position="332"/>
        <end position="344"/>
    </location>
</feature>
<feature type="compositionally biased region" description="Low complexity" evidence="1">
    <location>
        <begin position="463"/>
        <end position="477"/>
    </location>
</feature>
<feature type="compositionally biased region" description="Low complexity" evidence="1">
    <location>
        <begin position="216"/>
        <end position="228"/>
    </location>
</feature>
<gene>
    <name evidence="3" type="ORF">ACFQH9_06715</name>
</gene>
<proteinExistence type="predicted"/>
<feature type="compositionally biased region" description="Basic and acidic residues" evidence="1">
    <location>
        <begin position="299"/>
        <end position="315"/>
    </location>
</feature>
<feature type="compositionally biased region" description="Low complexity" evidence="1">
    <location>
        <begin position="604"/>
        <end position="629"/>
    </location>
</feature>
<dbReference type="PROSITE" id="PS51257">
    <property type="entry name" value="PROKAR_LIPOPROTEIN"/>
    <property type="match status" value="1"/>
</dbReference>
<sequence>MRLRRAALALVAAAGLAGLAGCAISGPTPLCDEARGLVDQGQLAQAAELFARAQVRNEGTCAENGLGEVGERYTMAYTDAARGSAAEIEGHTDLARSAYESALRLDAGNQAASNGLVRLGLPPAERSNPLALPAVAPYPQASWWTGWQLALPALALALLAVAGVAALWRRGGIGPRDRALDDGPELDGGSRPSAFREWRGRGWRRRRSDEEAALEPGASPGDSGPAAGRPGGRDLGRGGSRWGSRRPTQKAADDRWARGQTEPSPEREPADVLPPTSRPIPAASGAAAAAGVLAAGEVAAERQEAEPTAARREAEPTDPGLGVRSKAQDGSSGREDAEPSDRGDVQVVKPSSLEQPGSGGEAGPGVAERNGVVPAAQPGSESATLPSGAAVESNEESTPTSGKAGPAEPRSAVDAEPAAPPAPAGAEEQAEPPSEGDAAPATEGEGAPSTEAPRGEGSSSDRASAATSEEEPPTAAAPRDRGEVPTDAPGPEPANPSDEELLEERAAAEAPTTPEAPSSTARTAPTSTVGTTDAPASAAGTADAPASAAGTVVAAAAVGAAAVGAAKAASRATTSTARGDEPAGGPSAGDDPAAGPAAGGDGPAGPTADTSTAPGAAAGDDTAARPTAGVDTAARPTAGADTTAEPTARDRPAGPSGDDTAPDETGGNDSAAAPATGEHVETAPTAGAGTAATSAAETASLMEPAPPAGSPDPALRAHLAGLDLEIGQLQRILNRSLRTDRDGGPPRFFAARRPVKGPAVAVTLEIVSLQLAGGEHTGSTVCVRRTVAAERQPGPWVPEDRENRWQDVAEEVDHRPFGSIRDSDNRMWITPGREELREILRDLNRIRPVWLPLLGGDSPGAALPLAPPPADQVTGLRAAFDGAQPLVSPQPLPSGVRLLAIVDALLAGHDLVNVRVDAVANEVLALAAAESVEHELDRHLLPLGR</sequence>
<accession>A0ABW1I2X0</accession>
<feature type="signal peptide" evidence="2">
    <location>
        <begin position="1"/>
        <end position="25"/>
    </location>
</feature>
<reference evidence="4" key="1">
    <citation type="journal article" date="2019" name="Int. J. Syst. Evol. Microbiol.">
        <title>The Global Catalogue of Microorganisms (GCM) 10K type strain sequencing project: providing services to taxonomists for standard genome sequencing and annotation.</title>
        <authorList>
            <consortium name="The Broad Institute Genomics Platform"/>
            <consortium name="The Broad Institute Genome Sequencing Center for Infectious Disease"/>
            <person name="Wu L."/>
            <person name="Ma J."/>
        </authorList>
    </citation>
    <scope>NUCLEOTIDE SEQUENCE [LARGE SCALE GENOMIC DNA]</scope>
    <source>
        <strain evidence="4">CGMCC 4.7397</strain>
    </source>
</reference>
<dbReference type="EMBL" id="JBHSQK010000011">
    <property type="protein sequence ID" value="MFC5947963.1"/>
    <property type="molecule type" value="Genomic_DNA"/>
</dbReference>
<organism evidence="3 4">
    <name type="scientific">Pseudonocardia lutea</name>
    <dbReference type="NCBI Taxonomy" id="2172015"/>
    <lineage>
        <taxon>Bacteria</taxon>
        <taxon>Bacillati</taxon>
        <taxon>Actinomycetota</taxon>
        <taxon>Actinomycetes</taxon>
        <taxon>Pseudonocardiales</taxon>
        <taxon>Pseudonocardiaceae</taxon>
        <taxon>Pseudonocardia</taxon>
    </lineage>
</organism>
<evidence type="ECO:0000256" key="1">
    <source>
        <dbReference type="SAM" id="MobiDB-lite"/>
    </source>
</evidence>
<feature type="compositionally biased region" description="Low complexity" evidence="1">
    <location>
        <begin position="508"/>
        <end position="596"/>
    </location>
</feature>
<feature type="compositionally biased region" description="Low complexity" evidence="1">
    <location>
        <begin position="424"/>
        <end position="433"/>
    </location>
</feature>
<evidence type="ECO:0000313" key="4">
    <source>
        <dbReference type="Proteomes" id="UP001596119"/>
    </source>
</evidence>